<comment type="caution">
    <text evidence="1">The sequence shown here is derived from an EMBL/GenBank/DDBJ whole genome shotgun (WGS) entry which is preliminary data.</text>
</comment>
<dbReference type="AlphaFoldDB" id="A0A0F9SEU4"/>
<proteinExistence type="predicted"/>
<organism evidence="1">
    <name type="scientific">marine sediment metagenome</name>
    <dbReference type="NCBI Taxonomy" id="412755"/>
    <lineage>
        <taxon>unclassified sequences</taxon>
        <taxon>metagenomes</taxon>
        <taxon>ecological metagenomes</taxon>
    </lineage>
</organism>
<evidence type="ECO:0008006" key="2">
    <source>
        <dbReference type="Google" id="ProtNLM"/>
    </source>
</evidence>
<dbReference type="EMBL" id="LAZR01000476">
    <property type="protein sequence ID" value="KKN67380.1"/>
    <property type="molecule type" value="Genomic_DNA"/>
</dbReference>
<accession>A0A0F9SEU4</accession>
<protein>
    <recommendedName>
        <fullName evidence="2">Transposase zinc-ribbon domain-containing protein</fullName>
    </recommendedName>
</protein>
<reference evidence="1" key="1">
    <citation type="journal article" date="2015" name="Nature">
        <title>Complex archaea that bridge the gap between prokaryotes and eukaryotes.</title>
        <authorList>
            <person name="Spang A."/>
            <person name="Saw J.H."/>
            <person name="Jorgensen S.L."/>
            <person name="Zaremba-Niedzwiedzka K."/>
            <person name="Martijn J."/>
            <person name="Lind A.E."/>
            <person name="van Eijk R."/>
            <person name="Schleper C."/>
            <person name="Guy L."/>
            <person name="Ettema T.J."/>
        </authorList>
    </citation>
    <scope>NUCLEOTIDE SEQUENCE</scope>
</reference>
<sequence>MKTTKYSVQRRMRYYPKCKDYKTKKIIKNNNYKCPDCGFDFHRDDKPIPLK</sequence>
<name>A0A0F9SEU4_9ZZZZ</name>
<evidence type="ECO:0000313" key="1">
    <source>
        <dbReference type="EMBL" id="KKN67380.1"/>
    </source>
</evidence>
<gene>
    <name evidence="1" type="ORF">LCGC14_0462440</name>
</gene>